<name>A0AB39CDJ6_9VIRU</name>
<organism evidence="1">
    <name type="scientific">Pseudomonas phage HRDY3</name>
    <dbReference type="NCBI Taxonomy" id="3236930"/>
    <lineage>
        <taxon>Viruses</taxon>
    </lineage>
</organism>
<accession>A0AB39CDJ6</accession>
<protein>
    <submittedName>
        <fullName evidence="1">Uncharacterized protein</fullName>
    </submittedName>
</protein>
<dbReference type="EMBL" id="PQ015379">
    <property type="protein sequence ID" value="XDJ14949.1"/>
    <property type="molecule type" value="Genomic_DNA"/>
</dbReference>
<sequence length="71" mass="8204">MNDALEAFKFACRQIRKATGCKITLAQEELARTLNYKNFHEARTRLLDQRAEQVRTDIAKARALVVKRLQA</sequence>
<evidence type="ECO:0000313" key="1">
    <source>
        <dbReference type="EMBL" id="XDJ14949.1"/>
    </source>
</evidence>
<proteinExistence type="predicted"/>
<reference evidence="1" key="1">
    <citation type="submission" date="2024-07" db="EMBL/GenBank/DDBJ databases">
        <authorList>
            <person name="Bringhurst R.M."/>
            <person name="Homer T.E."/>
        </authorList>
    </citation>
    <scope>NUCLEOTIDE SEQUENCE</scope>
</reference>